<feature type="transmembrane region" description="Helical" evidence="1">
    <location>
        <begin position="375"/>
        <end position="397"/>
    </location>
</feature>
<gene>
    <name evidence="2" type="ORF">H310_12032</name>
</gene>
<dbReference type="RefSeq" id="XP_008877165.1">
    <property type="nucleotide sequence ID" value="XM_008878943.1"/>
</dbReference>
<evidence type="ECO:0000313" key="2">
    <source>
        <dbReference type="EMBL" id="ETV94402.1"/>
    </source>
</evidence>
<keyword evidence="1" id="KW-0472">Membrane</keyword>
<dbReference type="AlphaFoldDB" id="A0A024TM77"/>
<dbReference type="VEuPathDB" id="FungiDB:H310_12032"/>
<sequence>MIVPVAITHRSAWLSCFYLVNLVCMPFLVYMTEVSPLATVHRTDQPPFPLAPTLTHALAQQYVAQFQVLYNATTLPGNVGYFYDSDRVVDVMRTVVSPSDCADPATLLNSILGAAYFTPDANSAVLDCVCGNSSASTVGRAWRLNFIVAPSSINALWVHPGNELNRHMGGASFTVYYLFIPDKLSPWWLAFKFLYRAMLSLTILGLAIQSYYRHVGHLCANLAHFPLQPHQASLGAVTRYEVIVGEPSPLVMSNPYVCLAFVADICATSEYMGQACLRVCQTQSLWYFALAMVYLGRLVWCAYGTLVMHNAVRKRWGWAALTTPVDSTQVAVMVYFVGGFLTYLQGLWPSLINVYTWLFALDSTPASDAPDHRLVSMNIELAILVYLVTVCGTPYVLSAGSYMSRRLFSRCVSFFSCRRIWHSLSQQKVGWRQPPQRALLPGSANATVHAVLCPPPLTTPTDTKGYIRQWLCAVKGDVACMGGSMYQVFRWHPSTFQAQATIDQTPTDCFVCGYDVTKTLVEVVCVSLVSQIDLKGYHRGHTTSRANRKQFVAQHALSTAGECTSSKKLAVGRLVANQSHTGSAVVQYAAGAKNSPWIM</sequence>
<dbReference type="EMBL" id="KI913986">
    <property type="protein sequence ID" value="ETV94402.1"/>
    <property type="molecule type" value="Genomic_DNA"/>
</dbReference>
<keyword evidence="1" id="KW-0812">Transmembrane</keyword>
<feature type="transmembrane region" description="Helical" evidence="1">
    <location>
        <begin position="285"/>
        <end position="309"/>
    </location>
</feature>
<proteinExistence type="predicted"/>
<organism evidence="2">
    <name type="scientific">Aphanomyces invadans</name>
    <dbReference type="NCBI Taxonomy" id="157072"/>
    <lineage>
        <taxon>Eukaryota</taxon>
        <taxon>Sar</taxon>
        <taxon>Stramenopiles</taxon>
        <taxon>Oomycota</taxon>
        <taxon>Saprolegniomycetes</taxon>
        <taxon>Saprolegniales</taxon>
        <taxon>Verrucalvaceae</taxon>
        <taxon>Aphanomyces</taxon>
    </lineage>
</organism>
<feature type="transmembrane region" description="Helical" evidence="1">
    <location>
        <begin position="193"/>
        <end position="212"/>
    </location>
</feature>
<protein>
    <submittedName>
        <fullName evidence="2">Uncharacterized protein</fullName>
    </submittedName>
</protein>
<accession>A0A024TM77</accession>
<dbReference type="OrthoDB" id="77700at2759"/>
<evidence type="ECO:0000256" key="1">
    <source>
        <dbReference type="SAM" id="Phobius"/>
    </source>
</evidence>
<feature type="transmembrane region" description="Helical" evidence="1">
    <location>
        <begin position="330"/>
        <end position="355"/>
    </location>
</feature>
<keyword evidence="1" id="KW-1133">Transmembrane helix</keyword>
<feature type="transmembrane region" description="Helical" evidence="1">
    <location>
        <begin position="12"/>
        <end position="32"/>
    </location>
</feature>
<dbReference type="GeneID" id="20089082"/>
<reference evidence="2" key="1">
    <citation type="submission" date="2013-12" db="EMBL/GenBank/DDBJ databases">
        <title>The Genome Sequence of Aphanomyces invadans NJM9701.</title>
        <authorList>
            <consortium name="The Broad Institute Genomics Platform"/>
            <person name="Russ C."/>
            <person name="Tyler B."/>
            <person name="van West P."/>
            <person name="Dieguez-Uribeondo J."/>
            <person name="Young S.K."/>
            <person name="Zeng Q."/>
            <person name="Gargeya S."/>
            <person name="Fitzgerald M."/>
            <person name="Abouelleil A."/>
            <person name="Alvarado L."/>
            <person name="Chapman S.B."/>
            <person name="Gainer-Dewar J."/>
            <person name="Goldberg J."/>
            <person name="Griggs A."/>
            <person name="Gujja S."/>
            <person name="Hansen M."/>
            <person name="Howarth C."/>
            <person name="Imamovic A."/>
            <person name="Ireland A."/>
            <person name="Larimer J."/>
            <person name="McCowan C."/>
            <person name="Murphy C."/>
            <person name="Pearson M."/>
            <person name="Poon T.W."/>
            <person name="Priest M."/>
            <person name="Roberts A."/>
            <person name="Saif S."/>
            <person name="Shea T."/>
            <person name="Sykes S."/>
            <person name="Wortman J."/>
            <person name="Nusbaum C."/>
            <person name="Birren B."/>
        </authorList>
    </citation>
    <scope>NUCLEOTIDE SEQUENCE [LARGE SCALE GENOMIC DNA]</scope>
    <source>
        <strain evidence="2">NJM9701</strain>
    </source>
</reference>
<name>A0A024TM77_9STRA</name>